<feature type="compositionally biased region" description="Low complexity" evidence="1">
    <location>
        <begin position="510"/>
        <end position="520"/>
    </location>
</feature>
<feature type="compositionally biased region" description="Basic and acidic residues" evidence="1">
    <location>
        <begin position="240"/>
        <end position="257"/>
    </location>
</feature>
<feature type="compositionally biased region" description="Basic residues" evidence="1">
    <location>
        <begin position="185"/>
        <end position="194"/>
    </location>
</feature>
<feature type="compositionally biased region" description="Low complexity" evidence="1">
    <location>
        <begin position="308"/>
        <end position="318"/>
    </location>
</feature>
<gene>
    <name evidence="2" type="ORF">ROHU_025831</name>
</gene>
<protein>
    <submittedName>
        <fullName evidence="2">Uncharacterized protein</fullName>
    </submittedName>
</protein>
<reference evidence="2 3" key="1">
    <citation type="submission" date="2018-03" db="EMBL/GenBank/DDBJ databases">
        <title>Draft genome sequence of Rohu Carp (Labeo rohita).</title>
        <authorList>
            <person name="Das P."/>
            <person name="Kushwaha B."/>
            <person name="Joshi C.G."/>
            <person name="Kumar D."/>
            <person name="Nagpure N.S."/>
            <person name="Sahoo L."/>
            <person name="Das S.P."/>
            <person name="Bit A."/>
            <person name="Patnaik S."/>
            <person name="Meher P.K."/>
            <person name="Jayasankar P."/>
            <person name="Koringa P.G."/>
            <person name="Patel N.V."/>
            <person name="Hinsu A.T."/>
            <person name="Kumar R."/>
            <person name="Pandey M."/>
            <person name="Agarwal S."/>
            <person name="Srivastava S."/>
            <person name="Singh M."/>
            <person name="Iquebal M.A."/>
            <person name="Jaiswal S."/>
            <person name="Angadi U.B."/>
            <person name="Kumar N."/>
            <person name="Raza M."/>
            <person name="Shah T.M."/>
            <person name="Rai A."/>
            <person name="Jena J.K."/>
        </authorList>
    </citation>
    <scope>NUCLEOTIDE SEQUENCE [LARGE SCALE GENOMIC DNA]</scope>
    <source>
        <strain evidence="2">DASCIFA01</strain>
        <tissue evidence="2">Testis</tissue>
    </source>
</reference>
<feature type="compositionally biased region" description="Basic residues" evidence="1">
    <location>
        <begin position="589"/>
        <end position="598"/>
    </location>
</feature>
<evidence type="ECO:0000256" key="1">
    <source>
        <dbReference type="SAM" id="MobiDB-lite"/>
    </source>
</evidence>
<evidence type="ECO:0000313" key="3">
    <source>
        <dbReference type="Proteomes" id="UP000290572"/>
    </source>
</evidence>
<name>A0A498MQV7_LABRO</name>
<feature type="compositionally biased region" description="Basic residues" evidence="1">
    <location>
        <begin position="630"/>
        <end position="643"/>
    </location>
</feature>
<sequence>MPGVYRRPEFGGVCPGLGRRGRPGKGASFPGTARTAPATPEGGLRGRWSFYPPSGYQYIPGRIRPAAVGGSGEAAAPRKLDSGGHGGRLAAPAPGLDGSPQAWVLSSRGGFSSGASPRKLDSGGHGGRLAPPARGLDGSPQAWLLSSRGGFSSGASPRKLDSGGRGIRPSPPAPWLDGSGTRTRYGLKKGRRASPRVFPGRPVGFGKTQLGSNLHPPQGYLGGPGRAPRPRARRGRLPRPRREVSGGDGPFTRRRDTSIYLDVYVRRPWGGGSGEAAAPRKHDSGGHGGRLAPPAPGLDGSPQAWVLSSRGSFSSGASPRKLDSGGQGGRLAPPTPGLDGSPQAWLLSSRGLFGQRRPRVESHSGGRGIRPSPPAPWLDGSGTRTRYGLKKGRRASPRVFPGRPVGFGKTQLGSNLHPPQGYLGGPGRAPRPRARRGRLPRPRREVSGGDGPFTRRRDTSIYLDVYVRRPWGGGSGEAAAPRKHDSGGHGGRLAPPAPGLDGSPQAWVLSSRGSFSSGASPRKLDSGGQGGRLAPPTPGLDGSPQAWLLSSRGLFGQRRPRVESHSGGRGIRPSPPAPWLDGSGTRTRYGLKKGRRASPRVFPGRPVGFGKTQLGSNLHPPQGHLGRPGRAPRPRARRGRLPRPRREVSGGDGPFTRRRGIDT</sequence>
<keyword evidence="3" id="KW-1185">Reference proteome</keyword>
<proteinExistence type="predicted"/>
<feature type="compositionally biased region" description="Basic residues" evidence="1">
    <location>
        <begin position="430"/>
        <end position="441"/>
    </location>
</feature>
<evidence type="ECO:0000313" key="2">
    <source>
        <dbReference type="EMBL" id="RXN19377.1"/>
    </source>
</evidence>
<dbReference type="Proteomes" id="UP000290572">
    <property type="component" value="Unassembled WGS sequence"/>
</dbReference>
<dbReference type="EMBL" id="QBIY01012673">
    <property type="protein sequence ID" value="RXN19377.1"/>
    <property type="molecule type" value="Genomic_DNA"/>
</dbReference>
<feature type="region of interest" description="Disordered" evidence="1">
    <location>
        <begin position="67"/>
        <end position="663"/>
    </location>
</feature>
<feature type="region of interest" description="Disordered" evidence="1">
    <location>
        <begin position="1"/>
        <end position="46"/>
    </location>
</feature>
<comment type="caution">
    <text evidence="2">The sequence shown here is derived from an EMBL/GenBank/DDBJ whole genome shotgun (WGS) entry which is preliminary data.</text>
</comment>
<feature type="compositionally biased region" description="Basic residues" evidence="1">
    <location>
        <begin position="228"/>
        <end position="239"/>
    </location>
</feature>
<dbReference type="AlphaFoldDB" id="A0A498MQV7"/>
<accession>A0A498MQV7</accession>
<feature type="compositionally biased region" description="Basic residues" evidence="1">
    <location>
        <begin position="387"/>
        <end position="396"/>
    </location>
</feature>
<feature type="compositionally biased region" description="Basic and acidic residues" evidence="1">
    <location>
        <begin position="442"/>
        <end position="459"/>
    </location>
</feature>
<organism evidence="2 3">
    <name type="scientific">Labeo rohita</name>
    <name type="common">Indian major carp</name>
    <name type="synonym">Cyprinus rohita</name>
    <dbReference type="NCBI Taxonomy" id="84645"/>
    <lineage>
        <taxon>Eukaryota</taxon>
        <taxon>Metazoa</taxon>
        <taxon>Chordata</taxon>
        <taxon>Craniata</taxon>
        <taxon>Vertebrata</taxon>
        <taxon>Euteleostomi</taxon>
        <taxon>Actinopterygii</taxon>
        <taxon>Neopterygii</taxon>
        <taxon>Teleostei</taxon>
        <taxon>Ostariophysi</taxon>
        <taxon>Cypriniformes</taxon>
        <taxon>Cyprinidae</taxon>
        <taxon>Labeoninae</taxon>
        <taxon>Labeonini</taxon>
        <taxon>Labeo</taxon>
    </lineage>
</organism>